<dbReference type="OrthoDB" id="1164974at2"/>
<dbReference type="SUPFAM" id="SSF47090">
    <property type="entry name" value="PGBD-like"/>
    <property type="match status" value="1"/>
</dbReference>
<evidence type="ECO:0008006" key="5">
    <source>
        <dbReference type="Google" id="ProtNLM"/>
    </source>
</evidence>
<name>A0A2D0MXX3_FLAN2</name>
<dbReference type="Gene3D" id="1.10.101.10">
    <property type="entry name" value="PGBD-like superfamily/PGBD"/>
    <property type="match status" value="1"/>
</dbReference>
<dbReference type="RefSeq" id="WP_099155462.1">
    <property type="nucleotide sequence ID" value="NZ_PDUD01000062.1"/>
</dbReference>
<dbReference type="EMBL" id="PDUD01000062">
    <property type="protein sequence ID" value="PHN01131.1"/>
    <property type="molecule type" value="Genomic_DNA"/>
</dbReference>
<dbReference type="InterPro" id="IPR036366">
    <property type="entry name" value="PGBDSf"/>
</dbReference>
<dbReference type="Proteomes" id="UP000223913">
    <property type="component" value="Unassembled WGS sequence"/>
</dbReference>
<reference evidence="3 4" key="1">
    <citation type="submission" date="2017-10" db="EMBL/GenBank/DDBJ databases">
        <title>The draft genome sequence of Lewinella nigricans NBRC 102662.</title>
        <authorList>
            <person name="Wang K."/>
        </authorList>
    </citation>
    <scope>NUCLEOTIDE SEQUENCE [LARGE SCALE GENOMIC DNA]</scope>
    <source>
        <strain evidence="3 4">NBRC 102662</strain>
    </source>
</reference>
<dbReference type="InterPro" id="IPR036365">
    <property type="entry name" value="PGBD-like_sf"/>
</dbReference>
<sequence length="155" mass="17634">MNRKTQIVMLSILGGTLGASLLARFWLNQNVQTDPVAELESLLATRKKSTAAFIVSPKEVPTTDNYYTDEPEEDTETDGIPNDDFPLRLGSQGPRVAKLQVWLLRNYGWTGKVTDLLDEKTEKQMKRFLKTDALDQATYERLKLDAPLHQQKIIR</sequence>
<protein>
    <recommendedName>
        <fullName evidence="5">Peptidoglycan-binding protein</fullName>
    </recommendedName>
</protein>
<evidence type="ECO:0000256" key="1">
    <source>
        <dbReference type="SAM" id="MobiDB-lite"/>
    </source>
</evidence>
<feature type="transmembrane region" description="Helical" evidence="2">
    <location>
        <begin position="7"/>
        <end position="27"/>
    </location>
</feature>
<feature type="region of interest" description="Disordered" evidence="1">
    <location>
        <begin position="62"/>
        <end position="87"/>
    </location>
</feature>
<evidence type="ECO:0000256" key="2">
    <source>
        <dbReference type="SAM" id="Phobius"/>
    </source>
</evidence>
<gene>
    <name evidence="3" type="ORF">CRP01_38660</name>
</gene>
<organism evidence="3 4">
    <name type="scientific">Flavilitoribacter nigricans (strain ATCC 23147 / DSM 23189 / NBRC 102662 / NCIMB 1420 / SS-2)</name>
    <name type="common">Lewinella nigricans</name>
    <dbReference type="NCBI Taxonomy" id="1122177"/>
    <lineage>
        <taxon>Bacteria</taxon>
        <taxon>Pseudomonadati</taxon>
        <taxon>Bacteroidota</taxon>
        <taxon>Saprospiria</taxon>
        <taxon>Saprospirales</taxon>
        <taxon>Lewinellaceae</taxon>
        <taxon>Flavilitoribacter</taxon>
    </lineage>
</organism>
<feature type="compositionally biased region" description="Acidic residues" evidence="1">
    <location>
        <begin position="67"/>
        <end position="77"/>
    </location>
</feature>
<keyword evidence="2" id="KW-0812">Transmembrane</keyword>
<evidence type="ECO:0000313" key="4">
    <source>
        <dbReference type="Proteomes" id="UP000223913"/>
    </source>
</evidence>
<evidence type="ECO:0000313" key="3">
    <source>
        <dbReference type="EMBL" id="PHN01131.1"/>
    </source>
</evidence>
<comment type="caution">
    <text evidence="3">The sequence shown here is derived from an EMBL/GenBank/DDBJ whole genome shotgun (WGS) entry which is preliminary data.</text>
</comment>
<proteinExistence type="predicted"/>
<dbReference type="AlphaFoldDB" id="A0A2D0MXX3"/>
<keyword evidence="4" id="KW-1185">Reference proteome</keyword>
<accession>A0A2D0MXX3</accession>
<keyword evidence="2" id="KW-0472">Membrane</keyword>
<keyword evidence="2" id="KW-1133">Transmembrane helix</keyword>